<reference evidence="1 2" key="1">
    <citation type="submission" date="2018-04" db="EMBL/GenBank/DDBJ databases">
        <title>Novel species isolated from glacier.</title>
        <authorList>
            <person name="Liu Q."/>
            <person name="Xin Y.-H."/>
        </authorList>
    </citation>
    <scope>NUCLEOTIDE SEQUENCE [LARGE SCALE GENOMIC DNA]</scope>
    <source>
        <strain evidence="1 2">GT1R17</strain>
    </source>
</reference>
<dbReference type="Proteomes" id="UP000244248">
    <property type="component" value="Unassembled WGS sequence"/>
</dbReference>
<dbReference type="EMBL" id="QANS01000003">
    <property type="protein sequence ID" value="PTU31508.1"/>
    <property type="molecule type" value="Genomic_DNA"/>
</dbReference>
<evidence type="ECO:0000313" key="1">
    <source>
        <dbReference type="EMBL" id="PTU31508.1"/>
    </source>
</evidence>
<gene>
    <name evidence="1" type="ORF">CJD38_09250</name>
</gene>
<dbReference type="AlphaFoldDB" id="A0A2T5MFZ6"/>
<keyword evidence="2" id="KW-1185">Reference proteome</keyword>
<accession>A0A2T5MFZ6</accession>
<evidence type="ECO:0000313" key="2">
    <source>
        <dbReference type="Proteomes" id="UP000244248"/>
    </source>
</evidence>
<dbReference type="OrthoDB" id="6073936at2"/>
<organism evidence="1 2">
    <name type="scientific">Stenotrophobium rhamnosiphilum</name>
    <dbReference type="NCBI Taxonomy" id="2029166"/>
    <lineage>
        <taxon>Bacteria</taxon>
        <taxon>Pseudomonadati</taxon>
        <taxon>Pseudomonadota</taxon>
        <taxon>Gammaproteobacteria</taxon>
        <taxon>Nevskiales</taxon>
        <taxon>Nevskiaceae</taxon>
        <taxon>Stenotrophobium</taxon>
    </lineage>
</organism>
<sequence length="330" mass="36337">MSQLSTRAEIIKLARLLKLKEAQLASLEKYEVAQLRDLRERMSAALYDSSRPHLVRVAAATKLIPIALIAAIGEKFYGPLLCARVTGLMSPERAAEVAAKLPATFLADLSIELDPRSAKEVIALLPASLVVTVAKEMLKRREHITMARFVDVLSDKVIRAVMDIIKDDRALLEIAFFVESPDRLEALIGMIPEERLRSIIVTAANDENNLWPEALSMMTQVGDKLRGKMGDITASLSDEQLSAVIAAVERGGMWSAWVGVLSAMSVESQRRVLILADVESPEALSALATAAKEHGLWNQLLPLLKFMNDAPRKQLEDLFESIKSTLKNMG</sequence>
<proteinExistence type="predicted"/>
<name>A0A2T5MFZ6_9GAMM</name>
<dbReference type="RefSeq" id="WP_107940052.1">
    <property type="nucleotide sequence ID" value="NZ_QANS01000003.1"/>
</dbReference>
<comment type="caution">
    <text evidence="1">The sequence shown here is derived from an EMBL/GenBank/DDBJ whole genome shotgun (WGS) entry which is preliminary data.</text>
</comment>
<protein>
    <submittedName>
        <fullName evidence="1">Uncharacterized protein</fullName>
    </submittedName>
</protein>